<dbReference type="VEuPathDB" id="ToxoDB:CSUI_009072"/>
<comment type="caution">
    <text evidence="2">The sequence shown here is derived from an EMBL/GenBank/DDBJ whole genome shotgun (WGS) entry which is preliminary data.</text>
</comment>
<feature type="compositionally biased region" description="Basic and acidic residues" evidence="1">
    <location>
        <begin position="728"/>
        <end position="741"/>
    </location>
</feature>
<feature type="compositionally biased region" description="Low complexity" evidence="1">
    <location>
        <begin position="1729"/>
        <end position="1742"/>
    </location>
</feature>
<organism evidence="2 3">
    <name type="scientific">Cystoisospora suis</name>
    <dbReference type="NCBI Taxonomy" id="483139"/>
    <lineage>
        <taxon>Eukaryota</taxon>
        <taxon>Sar</taxon>
        <taxon>Alveolata</taxon>
        <taxon>Apicomplexa</taxon>
        <taxon>Conoidasida</taxon>
        <taxon>Coccidia</taxon>
        <taxon>Eucoccidiorida</taxon>
        <taxon>Eimeriorina</taxon>
        <taxon>Sarcocystidae</taxon>
        <taxon>Cystoisospora</taxon>
    </lineage>
</organism>
<feature type="compositionally biased region" description="Low complexity" evidence="1">
    <location>
        <begin position="1656"/>
        <end position="1667"/>
    </location>
</feature>
<feature type="compositionally biased region" description="Low complexity" evidence="1">
    <location>
        <begin position="1356"/>
        <end position="1366"/>
    </location>
</feature>
<feature type="region of interest" description="Disordered" evidence="1">
    <location>
        <begin position="2826"/>
        <end position="2867"/>
    </location>
</feature>
<feature type="compositionally biased region" description="Basic and acidic residues" evidence="1">
    <location>
        <begin position="1606"/>
        <end position="1630"/>
    </location>
</feature>
<feature type="compositionally biased region" description="Basic and acidic residues" evidence="1">
    <location>
        <begin position="1322"/>
        <end position="1339"/>
    </location>
</feature>
<dbReference type="RefSeq" id="XP_067918833.1">
    <property type="nucleotide sequence ID" value="XM_068069191.1"/>
</dbReference>
<evidence type="ECO:0000313" key="2">
    <source>
        <dbReference type="EMBL" id="PHJ17108.1"/>
    </source>
</evidence>
<feature type="compositionally biased region" description="Low complexity" evidence="1">
    <location>
        <begin position="56"/>
        <end position="69"/>
    </location>
</feature>
<feature type="compositionally biased region" description="Polar residues" evidence="1">
    <location>
        <begin position="372"/>
        <end position="385"/>
    </location>
</feature>
<feature type="compositionally biased region" description="Low complexity" evidence="1">
    <location>
        <begin position="16"/>
        <end position="33"/>
    </location>
</feature>
<feature type="region of interest" description="Disordered" evidence="1">
    <location>
        <begin position="2780"/>
        <end position="2810"/>
    </location>
</feature>
<feature type="region of interest" description="Disordered" evidence="1">
    <location>
        <begin position="915"/>
        <end position="1041"/>
    </location>
</feature>
<proteinExistence type="predicted"/>
<feature type="compositionally biased region" description="Basic and acidic residues" evidence="1">
    <location>
        <begin position="966"/>
        <end position="996"/>
    </location>
</feature>
<feature type="compositionally biased region" description="Basic and acidic residues" evidence="1">
    <location>
        <begin position="645"/>
        <end position="662"/>
    </location>
</feature>
<feature type="compositionally biased region" description="Basic and acidic residues" evidence="1">
    <location>
        <begin position="1458"/>
        <end position="1471"/>
    </location>
</feature>
<keyword evidence="3" id="KW-1185">Reference proteome</keyword>
<feature type="compositionally biased region" description="Basic residues" evidence="1">
    <location>
        <begin position="2273"/>
        <end position="2284"/>
    </location>
</feature>
<feature type="region of interest" description="Disordered" evidence="1">
    <location>
        <begin position="773"/>
        <end position="819"/>
    </location>
</feature>
<name>A0A2C6KKE2_9APIC</name>
<feature type="region of interest" description="Disordered" evidence="1">
    <location>
        <begin position="1555"/>
        <end position="1961"/>
    </location>
</feature>
<feature type="compositionally biased region" description="Basic and acidic residues" evidence="1">
    <location>
        <begin position="1946"/>
        <end position="1961"/>
    </location>
</feature>
<feature type="region of interest" description="Disordered" evidence="1">
    <location>
        <begin position="1122"/>
        <end position="1157"/>
    </location>
</feature>
<feature type="region of interest" description="Disordered" evidence="1">
    <location>
        <begin position="645"/>
        <end position="664"/>
    </location>
</feature>
<dbReference type="GeneID" id="94432402"/>
<feature type="compositionally biased region" description="Basic and acidic residues" evidence="1">
    <location>
        <begin position="306"/>
        <end position="319"/>
    </location>
</feature>
<evidence type="ECO:0000256" key="1">
    <source>
        <dbReference type="SAM" id="MobiDB-lite"/>
    </source>
</evidence>
<sequence>MMMSKERDTTSTGRLSVSPESQSSSTATTATSPMPSPSPFDSSGRERKSEGEGGAARDTSSFASSLSLSEENTKGGEVEKNERHHSGQLNRGGGGHDDQDDDCVPESPRLFLPSPQSGLWMSSTVLDEPREEVEDEDDEEKPHSALAGEGESERYLDDFLPAAAHHQEDANIESSVHPSDIDAVVEREEGEVDRRSREGEGDIDADGVGDEGDVSYPVVITTSSLADGPSTSCRARTPGTVVSELDVLASSSSSSSSISPSPRTSHHHYYPISQAIRYTEEVVRRREESFCSMTRHHDMITTYPDQIRDENEEGERQRDISSLPPTSLPTSESRTSFSLSMTGLPGYQSGTPHHIHHLSHAPTPRTPLNGFSDVSTLSPITSGKDSNSTPTPSSNPFSSHKSGVFPTFSCDEGFLSAGITREEMIQFNQRSHEENTRMVLFTSAYASAVAKTLSLYQRKDEEGHTSTLHSNRGGSDLPRLPTLPQLPSDHRNGASDIPSTTSVTMIFPPTSTSLVSPSTSISNDSHNGTQERNAVGREEGHMNTVDNSAVHNDNNDKDGVAFTKSLASTSSRVGEISLEGERRRSVVGSGGELLSDSPISMDSHSRHCSYTLPTSSASHNSSESVVGVNREKSLDQYGRLLDRLGEKLSSSGHEEEREEKGGTRLSLPLPVSSVLAISEGFREHLQVLVKGIILAAARAGRGVFAARSDSAVAGGGGAGVKTVGKSSGELRGDDRPGRDRGAGGQMMDYERGERETTKEEGIVGRRGSFVLHGSERSTVAGMDEEQGKDNVTDSSGEDSGRERDRHIGGAFSSVQKGKKRLSFDGKAEGGIEEGFHRQVRTMSVGDDSNTELLLRPCWITGESNEKRKEEIDVKGLSETQLRVFCNKGEASPGAMSSLPPAVALCKVQEQGYQTGGERSCSLSDDQGDSTQQQKRSEGDREETMKGENKKGEASSYGEIEIPPTIKEGERRLPQREGSEERKKIAVEKDDDSKERLASSNGRVQKVHALGDTVRGCGGETEPQAVRNAGESEDSREESGRKGVVDLVLRGEEGRAVSSGVDTAERSIDCGGGEGVLLCDHARHEVLKKDVITVFENGEMKGQSHQSEQHIERMAKCLDLSSTGVHTPTAKGESREGDVDDSLLQGANEGGNTSSENKNLSEFSLLRGGGGVYLEEGRGKRYSGMSVSSSFSTACPSSSIADDPSYCCSSVSSSPHLCGVESIEEETAYHTQVLRNCRLDELSDYALLLLPFLSSDPTDVTLSSYDPSYLHSVLLQLHFLKQKHRVDYQQPHTSSLSSSSSSMNHQRHMGGDSSAVYTSLSRKSSDSGGKDRGGCDRSDLTEEGNSSMKIENRKSSSSDTSGLALSGRGREDEERDAGAVSMNSGSRKQERQVVGSVDLNGAKSPLIVLPSCLSSSSSNFLSPEGEQRDHRSSLLHLHQSSMSRKHSVLVDHCQKDVRDGTQGHLAESEGRRGGPGGSSSSTSITGPSSSAAMANSHSVLAGGCLPSLSSTSSCFLSPPSGVYTAWEDDHSHLMNANANSPSTSCSLLSSSRNLIGEERRAEGKRKGSFVSDEDEEGSDSVPPSSHSLKPSSSPFALPPATNAQASCKEENEKSCSDKSRKGMGESKETERPLPTIILTPSSSAVCTPRANESVPPSSSGGHQSGRSGEQQEEKGVECASDTEGSLADEQPQPRKSDDNVLMVVTASPSSPPSSAFSPSSTPPLSPPGLPSSAEYLPSSLLCSPLPPPCTPIEASGEGHLTTSGEKGEKRIEEGGILSQLARHSPSSCLSPGRTDVVYTVGEAESSLTTVRPPPIQGMNGEASFSSSQEKDDVGFSFSQTKEGKGEDTKPLASSIDSDSREEDRQVGTRDFPATALIHVGSTVTEDKGQSGGEGHGPQESTEDSPGQIATTASREVREDLGGIIQRSEETSRTECTTNFGVEQTLEQQREEEEKMKKPMERPAFRDDTSTHLTPQHHPLHHPYTVGDLRDSESATGGGYDKACTVTRRGDCGVFVPSTDQGEDAESVEGFFPAVSSQWSGGYVPPTSSSFSPVVPTATSTTTVAPTPAGWYYPTHYYSGDKNSYVSTTATPTTTTTTPVSRDHHLTGGTPSPFVWTRSSSSTPVDNGVGHSRFPAGVPPHPSIHHHSFSSSHASLHYHSSSHPHSSSSHSMGMTSAVPYVRPASSDAHPPCMRDEGAYPSSTPSSYPPPVAGHVEATLPASHDGRDYLEEEDEGRDEIIPRNGPRLGCSSRASGCTSFQEDELTMIMNQQRREATKKRSKGKSKGKPLVPLPPVPFVTIGLEGKPGGRFNLATPAQGSRRFPPPPRKDPSSGKTEVTATRVARLSKKAMEFPYVHGVRFEIEHFAWTASLGKEFRRFLVKKHGFGKARFCAVGKIELWRSNLSPAELQRELQAEQEVLSVLPSPDASDDEGEGDALRAIEAEVTRYQSPMSPPRKRLRMGDDRETVPRTFASYHHHHPRFLSGSYDPHNRGHMGYTYEASLTRKRRSKDSSSDSGCTEEEDSRYCGQSNPPFLSRAGSMGPPPNEVIYPEQGDCGFVPDHPLVNMHQGGMAGASYSWSPHLQSQSISHFYGPPYLPQSTGGNYHPSPFSPDYMHYRYHQQFSVPQHTPSSVSFPREGVDMPSMEKPYRPCPPSHDEVHTAPQDGVYGEKEDRSVEGKSQERTEVLNGANTMVEEATPQEEGIKEDGLPLPGGEQGEEAGTVILLENNNGCSRDAVVETPGVSTTEWPSIEQEEGGGEAYQFSESQQQLGEGEMCTASEGVGVGELRKPDTQSSAPLVEERSALESAGEGAMSQYTHQHLAYSQGSLQPYMHHPHHHPSLRQSSERGRQQQQGRGEQHQQQNVSSGVPSYVTAQPMNERRLFRNASANLHQHGTRYRFSHVGGEVDSHEPALQAYESECRDPVRSYYFSSYGDASHTPSQFPRSHGAGVYTARHTSSASCPPGGPSSMSVPPCSSAPYCPPPSHSYYPPEGVEAKTKGEPETDLECESPGLSPDVSVAQERYDFTNSVHNFTHSQPFVDTTTTLATGGGSVRPDTSGSAVCWPDRASTGPQYCHPYSSSSFSCDGNIYASSRGGTPFSSVHNVAQNVPSTTCHSAYPPCHMVSSYSPPQYEHSRWYASRRPGYYGVSKESERAHHSQIQPYFDPMYAGGTHSWYGGYNNHGHTFVSRSSEVPVTQQSSIPSQFPVGW</sequence>
<feature type="region of interest" description="Disordered" evidence="1">
    <location>
        <begin position="302"/>
        <end position="402"/>
    </location>
</feature>
<feature type="compositionally biased region" description="Acidic residues" evidence="1">
    <location>
        <begin position="129"/>
        <end position="139"/>
    </location>
</feature>
<feature type="compositionally biased region" description="Low complexity" evidence="1">
    <location>
        <begin position="2088"/>
        <end position="2097"/>
    </location>
</feature>
<feature type="region of interest" description="Disordered" evidence="1">
    <location>
        <begin position="2931"/>
        <end position="2965"/>
    </location>
</feature>
<feature type="region of interest" description="Disordered" evidence="1">
    <location>
        <begin position="167"/>
        <end position="213"/>
    </location>
</feature>
<feature type="region of interest" description="Disordered" evidence="1">
    <location>
        <begin position="460"/>
        <end position="539"/>
    </location>
</feature>
<feature type="compositionally biased region" description="Low complexity" evidence="1">
    <location>
        <begin position="1579"/>
        <end position="1593"/>
    </location>
</feature>
<feature type="compositionally biased region" description="Polar residues" evidence="1">
    <location>
        <begin position="114"/>
        <end position="125"/>
    </location>
</feature>
<feature type="region of interest" description="Disordered" evidence="1">
    <location>
        <begin position="2304"/>
        <end position="2335"/>
    </location>
</feature>
<feature type="compositionally biased region" description="Low complexity" evidence="1">
    <location>
        <begin position="2954"/>
        <end position="2965"/>
    </location>
</feature>
<feature type="compositionally biased region" description="Basic and acidic residues" evidence="1">
    <location>
        <begin position="2665"/>
        <end position="2679"/>
    </location>
</feature>
<feature type="region of interest" description="Disordered" evidence="1">
    <location>
        <begin position="2269"/>
        <end position="2289"/>
    </location>
</feature>
<dbReference type="OrthoDB" id="346650at2759"/>
<feature type="compositionally biased region" description="Polar residues" evidence="1">
    <location>
        <begin position="523"/>
        <end position="532"/>
    </location>
</feature>
<feature type="compositionally biased region" description="Pro residues" evidence="1">
    <location>
        <begin position="1719"/>
        <end position="1728"/>
    </location>
</feature>
<feature type="region of interest" description="Disordered" evidence="1">
    <location>
        <begin position="582"/>
        <end position="628"/>
    </location>
</feature>
<feature type="region of interest" description="Disordered" evidence="1">
    <location>
        <begin position="2476"/>
        <end position="2550"/>
    </location>
</feature>
<feature type="compositionally biased region" description="Low complexity" evidence="1">
    <location>
        <begin position="1477"/>
        <end position="1489"/>
    </location>
</feature>
<dbReference type="Proteomes" id="UP000221165">
    <property type="component" value="Unassembled WGS sequence"/>
</dbReference>
<feature type="region of interest" description="Disordered" evidence="1">
    <location>
        <begin position="2647"/>
        <end position="2679"/>
    </location>
</feature>
<feature type="compositionally biased region" description="Acidic residues" evidence="1">
    <location>
        <begin position="201"/>
        <end position="213"/>
    </location>
</feature>
<feature type="compositionally biased region" description="Basic and acidic residues" evidence="1">
    <location>
        <begin position="798"/>
        <end position="807"/>
    </location>
</feature>
<feature type="region of interest" description="Disordered" evidence="1">
    <location>
        <begin position="1458"/>
        <end position="1490"/>
    </location>
</feature>
<gene>
    <name evidence="2" type="ORF">CSUI_009072</name>
</gene>
<feature type="compositionally biased region" description="Basic and acidic residues" evidence="1">
    <location>
        <begin position="1555"/>
        <end position="1564"/>
    </location>
</feature>
<feature type="region of interest" description="Disordered" evidence="1">
    <location>
        <begin position="710"/>
        <end position="758"/>
    </location>
</feature>
<feature type="compositionally biased region" description="Basic and acidic residues" evidence="1">
    <location>
        <begin position="71"/>
        <end position="85"/>
    </location>
</feature>
<feature type="compositionally biased region" description="Low complexity" evidence="1">
    <location>
        <begin position="508"/>
        <end position="522"/>
    </location>
</feature>
<dbReference type="EMBL" id="MIGC01005267">
    <property type="protein sequence ID" value="PHJ17108.1"/>
    <property type="molecule type" value="Genomic_DNA"/>
</dbReference>
<accession>A0A2C6KKE2</accession>
<feature type="compositionally biased region" description="Low complexity" evidence="1">
    <location>
        <begin position="1704"/>
        <end position="1718"/>
    </location>
</feature>
<feature type="compositionally biased region" description="Low complexity" evidence="1">
    <location>
        <begin position="321"/>
        <end position="336"/>
    </location>
</feature>
<feature type="compositionally biased region" description="Polar residues" evidence="1">
    <location>
        <begin position="1902"/>
        <end position="1912"/>
    </location>
</feature>
<feature type="compositionally biased region" description="Basic and acidic residues" evidence="1">
    <location>
        <begin position="934"/>
        <end position="952"/>
    </location>
</feature>
<feature type="compositionally biased region" description="Basic and acidic residues" evidence="1">
    <location>
        <begin position="1856"/>
        <end position="1866"/>
    </location>
</feature>
<feature type="region of interest" description="Disordered" evidence="1">
    <location>
        <begin position="1"/>
        <end position="154"/>
    </location>
</feature>
<feature type="region of interest" description="Disordered" evidence="1">
    <location>
        <begin position="2988"/>
        <end position="3011"/>
    </location>
</feature>
<feature type="region of interest" description="Disordered" evidence="1">
    <location>
        <begin position="1285"/>
        <end position="1391"/>
    </location>
</feature>
<feature type="compositionally biased region" description="Polar residues" evidence="1">
    <location>
        <begin position="920"/>
        <end position="933"/>
    </location>
</feature>
<feature type="region of interest" description="Disordered" evidence="1">
    <location>
        <begin position="2088"/>
        <end position="2252"/>
    </location>
</feature>
<feature type="compositionally biased region" description="Basic and acidic residues" evidence="1">
    <location>
        <begin position="748"/>
        <end position="758"/>
    </location>
</feature>
<feature type="compositionally biased region" description="Basic and acidic residues" evidence="1">
    <location>
        <begin position="184"/>
        <end position="200"/>
    </location>
</feature>
<feature type="compositionally biased region" description="Low complexity" evidence="1">
    <location>
        <begin position="615"/>
        <end position="624"/>
    </location>
</feature>
<feature type="compositionally biased region" description="Low complexity" evidence="1">
    <location>
        <begin position="2147"/>
        <end position="2169"/>
    </location>
</feature>
<feature type="compositionally biased region" description="Low complexity" evidence="1">
    <location>
        <begin position="2847"/>
        <end position="2859"/>
    </location>
</feature>
<protein>
    <submittedName>
        <fullName evidence="2">Ap2 domain transcription factor ap2viii-1</fullName>
    </submittedName>
</protein>
<reference evidence="2 3" key="1">
    <citation type="journal article" date="2017" name="Int. J. Parasitol.">
        <title>The genome of the protozoan parasite Cystoisospora suis and a reverse vaccinology approach to identify vaccine candidates.</title>
        <authorList>
            <person name="Palmieri N."/>
            <person name="Shrestha A."/>
            <person name="Ruttkowski B."/>
            <person name="Beck T."/>
            <person name="Vogl C."/>
            <person name="Tomley F."/>
            <person name="Blake D.P."/>
            <person name="Joachim A."/>
        </authorList>
    </citation>
    <scope>NUCLEOTIDE SEQUENCE [LARGE SCALE GENOMIC DNA]</scope>
    <source>
        <strain evidence="2 3">Wien I</strain>
    </source>
</reference>
<feature type="compositionally biased region" description="Low complexity" evidence="1">
    <location>
        <begin position="386"/>
        <end position="399"/>
    </location>
</feature>
<evidence type="ECO:0000313" key="3">
    <source>
        <dbReference type="Proteomes" id="UP000221165"/>
    </source>
</evidence>
<feature type="compositionally biased region" description="Basic and acidic residues" evidence="1">
    <location>
        <begin position="1913"/>
        <end position="1931"/>
    </location>
</feature>